<dbReference type="Pfam" id="PF06122">
    <property type="entry name" value="TraH"/>
    <property type="match status" value="1"/>
</dbReference>
<organism evidence="2 3">
    <name type="scientific">Neisseria arctica</name>
    <dbReference type="NCBI Taxonomy" id="1470200"/>
    <lineage>
        <taxon>Bacteria</taxon>
        <taxon>Pseudomonadati</taxon>
        <taxon>Pseudomonadota</taxon>
        <taxon>Betaproteobacteria</taxon>
        <taxon>Neisseriales</taxon>
        <taxon>Neisseriaceae</taxon>
        <taxon>Neisseria</taxon>
    </lineage>
</organism>
<dbReference type="PATRIC" id="fig|1470200.3.peg.1027"/>
<evidence type="ECO:0000313" key="2">
    <source>
        <dbReference type="EMBL" id="KLT73593.1"/>
    </source>
</evidence>
<dbReference type="STRING" id="1470200.PL75_01175"/>
<dbReference type="EMBL" id="JTDO01000002">
    <property type="protein sequence ID" value="KLT73593.1"/>
    <property type="molecule type" value="Genomic_DNA"/>
</dbReference>
<accession>A0A0J1C5J5</accession>
<evidence type="ECO:0008006" key="4">
    <source>
        <dbReference type="Google" id="ProtNLM"/>
    </source>
</evidence>
<feature type="chain" id="PRO_5005248628" description="Conjugal transfer protein TraH" evidence="1">
    <location>
        <begin position="30"/>
        <end position="495"/>
    </location>
</feature>
<keyword evidence="1" id="KW-0732">Signal</keyword>
<dbReference type="InterPro" id="IPR010927">
    <property type="entry name" value="T4SS_TraH"/>
</dbReference>
<protein>
    <recommendedName>
        <fullName evidence="4">Conjugal transfer protein TraH</fullName>
    </recommendedName>
</protein>
<sequence>MKFKYSFFTKPAKVLAISLCLIQPLTSQAALEQEMAGMFNSMGVETNYTEAGAFHGQAGSLYSGGSFSARTSVSDIQLASTQLPSINAGCGGIDIFGGAFSFVNKEQFIQFVRNLGNNAAGVAFDLALKALDPMIQDAIGGIRDLVNQINRSNLNSCESSKLLVGGIANQIGMSMAKNCQATHLASGSADDYSDAGWMCRTGENIVRAADEVRGKNTPEDTISFVGGNLLYAALSQAGVTDDLDEEDLMLYFSLAGTAIFQPPKTVSTNENSKQNTASGVQDVAPTIVHVGDLLGGKNKAPLSSKYINIDMNKCVNGPKKLRENCFIQKDVQVKSIRYDINEIFTKLVSKLNTDQGWTEDEKKTLAKYVNSTKLPILRMAVSDALTGSRYLAKEAVIDAVAVDYVAYILDRSERVMRRAMGFYTKLDESAQGRADRIYENMNKLRQTIYAEKRDAMRNIESEEAFMQMQKQFESQWRAANFDTGSSIDFDTQNRL</sequence>
<keyword evidence="3" id="KW-1185">Reference proteome</keyword>
<reference evidence="2 3" key="1">
    <citation type="submission" date="2014-11" db="EMBL/GenBank/DDBJ databases">
        <title>Genome of a novel goose pathogen.</title>
        <authorList>
            <person name="Hansen C.M."/>
            <person name="Hueffer K."/>
            <person name="Choi S.C."/>
        </authorList>
    </citation>
    <scope>NUCLEOTIDE SEQUENCE [LARGE SCALE GENOMIC DNA]</scope>
    <source>
        <strain evidence="2 3">KH1503</strain>
    </source>
</reference>
<comment type="caution">
    <text evidence="2">The sequence shown here is derived from an EMBL/GenBank/DDBJ whole genome shotgun (WGS) entry which is preliminary data.</text>
</comment>
<dbReference type="Proteomes" id="UP000036027">
    <property type="component" value="Unassembled WGS sequence"/>
</dbReference>
<evidence type="ECO:0000256" key="1">
    <source>
        <dbReference type="SAM" id="SignalP"/>
    </source>
</evidence>
<feature type="signal peptide" evidence="1">
    <location>
        <begin position="1"/>
        <end position="29"/>
    </location>
</feature>
<dbReference type="RefSeq" id="WP_047760090.1">
    <property type="nucleotide sequence ID" value="NZ_CP091510.1"/>
</dbReference>
<dbReference type="OrthoDB" id="9797479at2"/>
<gene>
    <name evidence="2" type="ORF">PL75_01175</name>
</gene>
<name>A0A0J1C5J5_9NEIS</name>
<dbReference type="AlphaFoldDB" id="A0A0J1C5J5"/>
<proteinExistence type="predicted"/>
<evidence type="ECO:0000313" key="3">
    <source>
        <dbReference type="Proteomes" id="UP000036027"/>
    </source>
</evidence>